<dbReference type="STRING" id="6205.A0A0R3X8X5"/>
<protein>
    <submittedName>
        <fullName evidence="3">Ig-like domain-containing protein</fullName>
    </submittedName>
</protein>
<sequence length="417" mass="47459">MNDLPELVPSNVTRDSQSGRKVIRAITCTFKREDILEKYSSSIVIIRKEDLRLRLSKSYAVVLNETPTIVCDLDPPIEGVGKPYFYPVREFRFAQIRDNRIVPGNSNSTSSNGTYICIFDKQDLYLTKIFVISKVDLSMSPLIIPSKREFISGEKVECSGTKKTPSGYYAIDVFYKGTHIPLVNKKQNRATLFSAFVTEITISCILRNSYLNIELGVKNVTLSALVRPKKLIKLKPGDRKYVDTSAVVHCAFDSTPKIGQHVTLNLFIYPLGYRHKVEKISLFSFQEQGIIGGRYFFTCTIVDNDGPLWATIDEVVLLEAPAIPKLSEKHIFGDQGLYCWTAEYPVWNRRLIASTKSENGEIVKGEKGLYRFSDQSCYGYYNVTCEAYGYYHLIAFHFRTTYQVHYTGKLIDIAQRP</sequence>
<accession>A0A0R3X8X5</accession>
<name>A0A0R3X8X5_HYDTA</name>
<gene>
    <name evidence="1" type="ORF">TTAC_LOCUS9985</name>
</gene>
<dbReference type="Proteomes" id="UP000274429">
    <property type="component" value="Unassembled WGS sequence"/>
</dbReference>
<evidence type="ECO:0000313" key="3">
    <source>
        <dbReference type="WBParaSite" id="TTAC_0001000001-mRNA-1"/>
    </source>
</evidence>
<reference evidence="3" key="1">
    <citation type="submission" date="2017-02" db="UniProtKB">
        <authorList>
            <consortium name="WormBaseParasite"/>
        </authorList>
    </citation>
    <scope>IDENTIFICATION</scope>
</reference>
<evidence type="ECO:0000313" key="2">
    <source>
        <dbReference type="Proteomes" id="UP000274429"/>
    </source>
</evidence>
<reference evidence="1 2" key="2">
    <citation type="submission" date="2018-11" db="EMBL/GenBank/DDBJ databases">
        <authorList>
            <consortium name="Pathogen Informatics"/>
        </authorList>
    </citation>
    <scope>NUCLEOTIDE SEQUENCE [LARGE SCALE GENOMIC DNA]</scope>
</reference>
<proteinExistence type="predicted"/>
<dbReference type="AlphaFoldDB" id="A0A0R3X8X5"/>
<dbReference type="EMBL" id="UYWX01021215">
    <property type="protein sequence ID" value="VDM34965.1"/>
    <property type="molecule type" value="Genomic_DNA"/>
</dbReference>
<dbReference type="WBParaSite" id="TTAC_0001000001-mRNA-1">
    <property type="protein sequence ID" value="TTAC_0001000001-mRNA-1"/>
    <property type="gene ID" value="TTAC_0001000001"/>
</dbReference>
<dbReference type="OrthoDB" id="6226988at2759"/>
<evidence type="ECO:0000313" key="1">
    <source>
        <dbReference type="EMBL" id="VDM34965.1"/>
    </source>
</evidence>
<keyword evidence="2" id="KW-1185">Reference proteome</keyword>
<organism evidence="3">
    <name type="scientific">Hydatigena taeniaeformis</name>
    <name type="common">Feline tapeworm</name>
    <name type="synonym">Taenia taeniaeformis</name>
    <dbReference type="NCBI Taxonomy" id="6205"/>
    <lineage>
        <taxon>Eukaryota</taxon>
        <taxon>Metazoa</taxon>
        <taxon>Spiralia</taxon>
        <taxon>Lophotrochozoa</taxon>
        <taxon>Platyhelminthes</taxon>
        <taxon>Cestoda</taxon>
        <taxon>Eucestoda</taxon>
        <taxon>Cyclophyllidea</taxon>
        <taxon>Taeniidae</taxon>
        <taxon>Hydatigera</taxon>
    </lineage>
</organism>